<feature type="domain" description="AMP-dependent synthetase/ligase" evidence="4">
    <location>
        <begin position="45"/>
        <end position="349"/>
    </location>
</feature>
<dbReference type="InterPro" id="IPR013120">
    <property type="entry name" value="FAR_NAD-bd"/>
</dbReference>
<dbReference type="Pfam" id="PF23562">
    <property type="entry name" value="AMP-binding_C_3"/>
    <property type="match status" value="1"/>
</dbReference>
<proteinExistence type="predicted"/>
<dbReference type="AlphaFoldDB" id="A0A8X7T684"/>
<evidence type="ECO:0000256" key="3">
    <source>
        <dbReference type="SAM" id="MobiDB-lite"/>
    </source>
</evidence>
<dbReference type="PANTHER" id="PTHR43439">
    <property type="entry name" value="PHENYLACETATE-COENZYME A LIGASE"/>
    <property type="match status" value="1"/>
</dbReference>
<organism evidence="6 7">
    <name type="scientific">Tilletia walkeri</name>
    <dbReference type="NCBI Taxonomy" id="117179"/>
    <lineage>
        <taxon>Eukaryota</taxon>
        <taxon>Fungi</taxon>
        <taxon>Dikarya</taxon>
        <taxon>Basidiomycota</taxon>
        <taxon>Ustilaginomycotina</taxon>
        <taxon>Exobasidiomycetes</taxon>
        <taxon>Tilletiales</taxon>
        <taxon>Tilletiaceae</taxon>
        <taxon>Tilletia</taxon>
    </lineage>
</organism>
<dbReference type="Pfam" id="PF00501">
    <property type="entry name" value="AMP-binding"/>
    <property type="match status" value="1"/>
</dbReference>
<protein>
    <recommendedName>
        <fullName evidence="8">L-aminoadipate-semialdehyde dehydrogenase</fullName>
    </recommendedName>
</protein>
<dbReference type="SUPFAM" id="SSF56801">
    <property type="entry name" value="Acetyl-CoA synthetase-like"/>
    <property type="match status" value="1"/>
</dbReference>
<evidence type="ECO:0000313" key="6">
    <source>
        <dbReference type="EMBL" id="KAE8270044.1"/>
    </source>
</evidence>
<dbReference type="EMBL" id="LWDG02000066">
    <property type="protein sequence ID" value="KAE8270044.1"/>
    <property type="molecule type" value="Genomic_DNA"/>
</dbReference>
<feature type="compositionally biased region" description="Polar residues" evidence="3">
    <location>
        <begin position="1"/>
        <end position="18"/>
    </location>
</feature>
<dbReference type="InterPro" id="IPR042099">
    <property type="entry name" value="ANL_N_sf"/>
</dbReference>
<gene>
    <name evidence="6" type="ORF">A4X09_0g2284</name>
</gene>
<dbReference type="Proteomes" id="UP000078113">
    <property type="component" value="Unassembled WGS sequence"/>
</dbReference>
<keyword evidence="1" id="KW-0596">Phosphopantetheine</keyword>
<dbReference type="Gene3D" id="3.40.50.12780">
    <property type="entry name" value="N-terminal domain of ligase-like"/>
    <property type="match status" value="1"/>
</dbReference>
<dbReference type="SUPFAM" id="SSF51735">
    <property type="entry name" value="NAD(P)-binding Rossmann-fold domains"/>
    <property type="match status" value="1"/>
</dbReference>
<evidence type="ECO:0000259" key="4">
    <source>
        <dbReference type="Pfam" id="PF00501"/>
    </source>
</evidence>
<feature type="region of interest" description="Disordered" evidence="3">
    <location>
        <begin position="681"/>
        <end position="703"/>
    </location>
</feature>
<evidence type="ECO:0000256" key="2">
    <source>
        <dbReference type="ARBA" id="ARBA00022553"/>
    </source>
</evidence>
<feature type="domain" description="Thioester reductase (TE)" evidence="5">
    <location>
        <begin position="715"/>
        <end position="938"/>
    </location>
</feature>
<dbReference type="InterPro" id="IPR051414">
    <property type="entry name" value="Adenylate-forming_Reductase"/>
</dbReference>
<reference evidence="6" key="1">
    <citation type="submission" date="2016-04" db="EMBL/GenBank/DDBJ databases">
        <authorList>
            <person name="Nguyen H.D."/>
            <person name="Samba Siva P."/>
            <person name="Cullis J."/>
            <person name="Levesque C.A."/>
            <person name="Hambleton S."/>
        </authorList>
    </citation>
    <scope>NUCLEOTIDE SEQUENCE</scope>
    <source>
        <strain evidence="6">DAOMC 236422</strain>
    </source>
</reference>
<dbReference type="InterPro" id="IPR000873">
    <property type="entry name" value="AMP-dep_synth/lig_dom"/>
</dbReference>
<dbReference type="InterPro" id="IPR036291">
    <property type="entry name" value="NAD(P)-bd_dom_sf"/>
</dbReference>
<comment type="caution">
    <text evidence="6">The sequence shown here is derived from an EMBL/GenBank/DDBJ whole genome shotgun (WGS) entry which is preliminary data.</text>
</comment>
<sequence length="1088" mass="119627">MTTSSKPISVPSLLNQAAQERPNDLARRDPLFSWDQVQTSEILKWRETTWKELEELTDAGAFLFGDRGWPKRGKDEQRTMEPIKVAALLTTELDSMVALNSLIKRGNSVLLLSPRNTVSVLVDMLVHQRTTRIAYAPAYQAIAQSVGDELAKRNVGLAPELLPIPSQKELDERKMTCGVFPYELDDEFEWTQPCFYIHTSGSSGDMPTICPYTHEILVQCSRTMAAGLPPGLTHLSLAPLFHLMLHIRGPVHCALAQHTVTSAPFGPPPSASHLAALISKSHCNYTSIVPQLLESLVDAPGGIESLKHLKWITFGGASLSKRAQRAFDDAEVNYFSSYGSSEVWGVANGNPQRWPKGAQLDRDWITSINLHRVEFEPYAKASDGIPELYELVVFEDGIPCSVRNIPGGRATGDLVERHSDYPDWFRIWGRKSAVVVLANGENAPVKLLEEALEADPWVKAALIFGTGRPQIGVLIEGDGGHELDTMRNKLWPCIERVNAKLPDFAKLFQNMILFTSPDKAIPRTDKGTPKRQLALRMYEGEIDRLYASAAAGSGSLVQLESLDQESLLKMVLEILTKIYGAEEDIKHDTSLTLELGQDSLRATMTRTSIVASLRVAAESGKFPELASFTPGDVSPQIAYEFSTPATLAKALHALIKGTTPGAEESNVELMRSLIKKYSDRLKPKHQRNDKAWKDGDIEETSADSGRSTKKLKVLLTGSTGAFGTCLLEQLVDNANVHEIICVIRSASSDQSALQARQIAAFSSKNLDPSPAHSSKVRYLHGSPSEQHLKIPEDVTAIIHSAWSVNFNLSLQDYVPEIEGTVRLLEHCQRTGARLVFASSVATVMGAPSQGSVPRLVDEDDDAPLEWATLGYGRSKAVVEKIIALSVKEAGVEAVSIRCGQVTGDFRSGAWNESEWAPSVFRSAAALEALPDDMGTVDWVIMNDAMRVLVAAAVERDVISATSASRTNVVNLANPNKTPWISIVKAFQAHMSTSVRVMPTQEWFMRLLDAQKHAEEKGDIEKASARVPALKLLSRFQARVQQATTKSPMPSLQVKEAIRLSQEQLLSAQTIDERLAGLYLHFWALQHGK</sequence>
<keyword evidence="7" id="KW-1185">Reference proteome</keyword>
<keyword evidence="2" id="KW-0597">Phosphoprotein</keyword>
<accession>A0A8X7T684</accession>
<dbReference type="Pfam" id="PF07993">
    <property type="entry name" value="NAD_binding_4"/>
    <property type="match status" value="1"/>
</dbReference>
<feature type="compositionally biased region" description="Basic and acidic residues" evidence="3">
    <location>
        <begin position="681"/>
        <end position="695"/>
    </location>
</feature>
<name>A0A8X7T684_9BASI</name>
<evidence type="ECO:0000313" key="7">
    <source>
        <dbReference type="Proteomes" id="UP000078113"/>
    </source>
</evidence>
<feature type="region of interest" description="Disordered" evidence="3">
    <location>
        <begin position="1"/>
        <end position="22"/>
    </location>
</feature>
<dbReference type="PANTHER" id="PTHR43439:SF2">
    <property type="entry name" value="ENZYME, PUTATIVE (JCVI)-RELATED"/>
    <property type="match status" value="1"/>
</dbReference>
<evidence type="ECO:0008006" key="8">
    <source>
        <dbReference type="Google" id="ProtNLM"/>
    </source>
</evidence>
<evidence type="ECO:0000256" key="1">
    <source>
        <dbReference type="ARBA" id="ARBA00022450"/>
    </source>
</evidence>
<reference evidence="6" key="2">
    <citation type="journal article" date="2019" name="IMA Fungus">
        <title>Genome sequencing and comparison of five Tilletia species to identify candidate genes for the detection of regulated species infecting wheat.</title>
        <authorList>
            <person name="Nguyen H.D.T."/>
            <person name="Sultana T."/>
            <person name="Kesanakurti P."/>
            <person name="Hambleton S."/>
        </authorList>
    </citation>
    <scope>NUCLEOTIDE SEQUENCE</scope>
    <source>
        <strain evidence="6">DAOMC 236422</strain>
    </source>
</reference>
<dbReference type="Gene3D" id="3.40.50.720">
    <property type="entry name" value="NAD(P)-binding Rossmann-like Domain"/>
    <property type="match status" value="1"/>
</dbReference>
<evidence type="ECO:0000259" key="5">
    <source>
        <dbReference type="Pfam" id="PF07993"/>
    </source>
</evidence>